<dbReference type="Pfam" id="PF01545">
    <property type="entry name" value="Cation_efflux"/>
    <property type="match status" value="1"/>
</dbReference>
<name>A0A0E9NEW4_SAICN</name>
<keyword evidence="3" id="KW-0813">Transport</keyword>
<feature type="region of interest" description="Disordered" evidence="8">
    <location>
        <begin position="78"/>
        <end position="113"/>
    </location>
</feature>
<dbReference type="GO" id="GO:0005739">
    <property type="term" value="C:mitochondrion"/>
    <property type="evidence" value="ECO:0007669"/>
    <property type="project" value="UniProtKB-ARBA"/>
</dbReference>
<evidence type="ECO:0000256" key="4">
    <source>
        <dbReference type="ARBA" id="ARBA00022692"/>
    </source>
</evidence>
<reference evidence="10 11" key="2">
    <citation type="journal article" date="2014" name="J. Gen. Appl. Microbiol.">
        <title>The early diverging ascomycetous budding yeast Saitoella complicata has three histone deacetylases belonging to the Clr6, Hos2, and Rpd3 lineages.</title>
        <authorList>
            <person name="Nishida H."/>
            <person name="Matsumoto T."/>
            <person name="Kondo S."/>
            <person name="Hamamoto M."/>
            <person name="Yoshikawa H."/>
        </authorList>
    </citation>
    <scope>NUCLEOTIDE SEQUENCE [LARGE SCALE GENOMIC DNA]</scope>
    <source>
        <strain evidence="10 11">NRRL Y-17804</strain>
    </source>
</reference>
<feature type="compositionally biased region" description="Basic and acidic residues" evidence="8">
    <location>
        <begin position="454"/>
        <end position="501"/>
    </location>
</feature>
<dbReference type="GO" id="GO:0098771">
    <property type="term" value="P:inorganic ion homeostasis"/>
    <property type="evidence" value="ECO:0007669"/>
    <property type="project" value="UniProtKB-ARBA"/>
</dbReference>
<protein>
    <recommendedName>
        <fullName evidence="9">Cation efflux protein transmembrane domain-containing protein</fullName>
    </recommendedName>
</protein>
<evidence type="ECO:0000256" key="6">
    <source>
        <dbReference type="ARBA" id="ARBA00023065"/>
    </source>
</evidence>
<feature type="compositionally biased region" description="Basic residues" evidence="8">
    <location>
        <begin position="85"/>
        <end position="104"/>
    </location>
</feature>
<dbReference type="GO" id="GO:0016020">
    <property type="term" value="C:membrane"/>
    <property type="evidence" value="ECO:0007669"/>
    <property type="project" value="UniProtKB-SubCell"/>
</dbReference>
<dbReference type="PANTHER" id="PTHR43840">
    <property type="entry name" value="MITOCHONDRIAL METAL TRANSPORTER 1-RELATED"/>
    <property type="match status" value="1"/>
</dbReference>
<dbReference type="NCBIfam" id="TIGR01297">
    <property type="entry name" value="CDF"/>
    <property type="match status" value="1"/>
</dbReference>
<evidence type="ECO:0000256" key="2">
    <source>
        <dbReference type="ARBA" id="ARBA00008873"/>
    </source>
</evidence>
<comment type="similarity">
    <text evidence="2">Belongs to the cation diffusion facilitator (CDF) transporter (TC 2.A.4) family. SLC30A subfamily.</text>
</comment>
<dbReference type="GO" id="GO:0008324">
    <property type="term" value="F:monoatomic cation transmembrane transporter activity"/>
    <property type="evidence" value="ECO:0007669"/>
    <property type="project" value="InterPro"/>
</dbReference>
<evidence type="ECO:0000256" key="5">
    <source>
        <dbReference type="ARBA" id="ARBA00022989"/>
    </source>
</evidence>
<dbReference type="STRING" id="698492.A0A0E9NEW4"/>
<proteinExistence type="inferred from homology"/>
<dbReference type="InterPro" id="IPR050291">
    <property type="entry name" value="CDF_Transporter"/>
</dbReference>
<dbReference type="InterPro" id="IPR027469">
    <property type="entry name" value="Cation_efflux_TMD_sf"/>
</dbReference>
<comment type="subcellular location">
    <subcellularLocation>
        <location evidence="1">Membrane</location>
        <topology evidence="1">Multi-pass membrane protein</topology>
    </subcellularLocation>
</comment>
<dbReference type="AlphaFoldDB" id="A0A0E9NEW4"/>
<dbReference type="InterPro" id="IPR036837">
    <property type="entry name" value="Cation_efflux_CTD_sf"/>
</dbReference>
<dbReference type="InterPro" id="IPR002524">
    <property type="entry name" value="Cation_efflux"/>
</dbReference>
<dbReference type="Gene3D" id="3.30.70.1350">
    <property type="entry name" value="Cation efflux protein, cytoplasmic domain"/>
    <property type="match status" value="1"/>
</dbReference>
<gene>
    <name evidence="10" type="ORF">G7K_2441-t1</name>
</gene>
<evidence type="ECO:0000313" key="10">
    <source>
        <dbReference type="EMBL" id="GAO48261.1"/>
    </source>
</evidence>
<dbReference type="Proteomes" id="UP000033140">
    <property type="component" value="Unassembled WGS sequence"/>
</dbReference>
<dbReference type="FunFam" id="1.20.1510.10:FF:000013">
    <property type="entry name" value="Cation efflux family protein"/>
    <property type="match status" value="1"/>
</dbReference>
<feature type="region of interest" description="Disordered" evidence="8">
    <location>
        <begin position="448"/>
        <end position="501"/>
    </location>
</feature>
<evidence type="ECO:0000256" key="8">
    <source>
        <dbReference type="SAM" id="MobiDB-lite"/>
    </source>
</evidence>
<accession>A0A0E9NEW4</accession>
<sequence>MLRHLATRQRPAAVSIAKASSSLHRCSFSNSATHRLQRSPIAAVVNQGRSAGASFLRRPSTIALGSGTGIMTTSTELKHTGGQQRRGHAGHSHGHGHGHHHHHDKTLLTSKDKSNPGARITRIGLYVNLGLTILKAVGGYALNSASLLADAGHSAGDLLSDLLTLSTISISSRAPTATFPLGFGKVETLGAVGVSGILILTGFGIGWSSLVQLITIATGVNVAEVVGELGHSHSHSHSHGAITGITDINAAWLALGSIAIKEWLFHSTLKIAHQTQSGVLEANAWHHRTDSLTSIVALVAILGGHFVQSWSWLDPLGGVMVSAMIVHAGWATGRGAFLELVDRTMEEDVREQIAGAAQKSLKSVQSEGLSEIIGVKGTKSGPGYLVQVGVAVKGDMTVMDAGKIDKIVREVVEKEVTCRSCDIDVFAFEDEQKRTYWAAIDGLGNVGEGVVENGEEHNHDHNHEHNHEEDAREPLLDEQEQKEHQKELKEQEKQEQKESLGLHDHRRDAANQYHAFLYPTTKWYFL</sequence>
<keyword evidence="5" id="KW-1133">Transmembrane helix</keyword>
<evidence type="ECO:0000259" key="9">
    <source>
        <dbReference type="Pfam" id="PF01545"/>
    </source>
</evidence>
<dbReference type="EMBL" id="BACD03000013">
    <property type="protein sequence ID" value="GAO48261.1"/>
    <property type="molecule type" value="Genomic_DNA"/>
</dbReference>
<dbReference type="PANTHER" id="PTHR43840:SF15">
    <property type="entry name" value="MITOCHONDRIAL METAL TRANSPORTER 1-RELATED"/>
    <property type="match status" value="1"/>
</dbReference>
<keyword evidence="6" id="KW-0406">Ion transport</keyword>
<evidence type="ECO:0000256" key="3">
    <source>
        <dbReference type="ARBA" id="ARBA00022448"/>
    </source>
</evidence>
<dbReference type="InterPro" id="IPR058533">
    <property type="entry name" value="Cation_efflux_TM"/>
</dbReference>
<dbReference type="Gene3D" id="1.20.1510.10">
    <property type="entry name" value="Cation efflux protein transmembrane domain"/>
    <property type="match status" value="1"/>
</dbReference>
<reference evidence="10 11" key="1">
    <citation type="journal article" date="2011" name="J. Gen. Appl. Microbiol.">
        <title>Draft genome sequencing of the enigmatic yeast Saitoella complicata.</title>
        <authorList>
            <person name="Nishida H."/>
            <person name="Hamamoto M."/>
            <person name="Sugiyama J."/>
        </authorList>
    </citation>
    <scope>NUCLEOTIDE SEQUENCE [LARGE SCALE GENOMIC DNA]</scope>
    <source>
        <strain evidence="10 11">NRRL Y-17804</strain>
    </source>
</reference>
<keyword evidence="4" id="KW-0812">Transmembrane</keyword>
<evidence type="ECO:0000256" key="7">
    <source>
        <dbReference type="ARBA" id="ARBA00023136"/>
    </source>
</evidence>
<feature type="domain" description="Cation efflux protein transmembrane" evidence="9">
    <location>
        <begin position="123"/>
        <end position="341"/>
    </location>
</feature>
<dbReference type="GO" id="GO:0030003">
    <property type="term" value="P:intracellular monoatomic cation homeostasis"/>
    <property type="evidence" value="ECO:0007669"/>
    <property type="project" value="UniProtKB-ARBA"/>
</dbReference>
<comment type="caution">
    <text evidence="10">The sequence shown here is derived from an EMBL/GenBank/DDBJ whole genome shotgun (WGS) entry which is preliminary data.</text>
</comment>
<keyword evidence="11" id="KW-1185">Reference proteome</keyword>
<evidence type="ECO:0000313" key="11">
    <source>
        <dbReference type="Proteomes" id="UP000033140"/>
    </source>
</evidence>
<reference evidence="10 11" key="3">
    <citation type="journal article" date="2015" name="Genome Announc.">
        <title>Draft Genome Sequence of the Archiascomycetous Yeast Saitoella complicata.</title>
        <authorList>
            <person name="Yamauchi K."/>
            <person name="Kondo S."/>
            <person name="Hamamoto M."/>
            <person name="Takahashi Y."/>
            <person name="Ogura Y."/>
            <person name="Hayashi T."/>
            <person name="Nishida H."/>
        </authorList>
    </citation>
    <scope>NUCLEOTIDE SEQUENCE [LARGE SCALE GENOMIC DNA]</scope>
    <source>
        <strain evidence="10 11">NRRL Y-17804</strain>
    </source>
</reference>
<dbReference type="SUPFAM" id="SSF161111">
    <property type="entry name" value="Cation efflux protein transmembrane domain-like"/>
    <property type="match status" value="1"/>
</dbReference>
<keyword evidence="7" id="KW-0472">Membrane</keyword>
<evidence type="ECO:0000256" key="1">
    <source>
        <dbReference type="ARBA" id="ARBA00004141"/>
    </source>
</evidence>
<organism evidence="10 11">
    <name type="scientific">Saitoella complicata (strain BCRC 22490 / CBS 7301 / JCM 7358 / NBRC 10748 / NRRL Y-17804)</name>
    <dbReference type="NCBI Taxonomy" id="698492"/>
    <lineage>
        <taxon>Eukaryota</taxon>
        <taxon>Fungi</taxon>
        <taxon>Dikarya</taxon>
        <taxon>Ascomycota</taxon>
        <taxon>Taphrinomycotina</taxon>
        <taxon>Taphrinomycotina incertae sedis</taxon>
        <taxon>Saitoella</taxon>
    </lineage>
</organism>